<keyword evidence="2 4" id="KW-0813">Transport</keyword>
<comment type="similarity">
    <text evidence="1 4">Belongs to the EXO70 family.</text>
</comment>
<dbReference type="Proteomes" id="UP000422736">
    <property type="component" value="Chromosome 3"/>
</dbReference>
<evidence type="ECO:0000256" key="3">
    <source>
        <dbReference type="ARBA" id="ARBA00022483"/>
    </source>
</evidence>
<sequence length="619" mass="71331">MASIDVNEADVIIFSDGLKKLDALYHDMSESLSKISTSTSNASQLFKPIIKKNQQLKVLQYNIETSLNSVASVKDLANDASKHELILEQPISNVGLKPYINAIHKIDDILEDLNERTQSNETSEFAGMVTHLRDLIVEGERNLQIYFSKLLNSIQPFDPQINMNKKIPFPYYDDEYLAQMSVILDYFENSTQKESMVDIFIKQRIRLVSQSLAFLEPFTKQITTGPNVPYQKGSSGVNPYTEAMLGFIANENSLVQDLYSKEAARQPIIFGKLCSPIVQNYLKIIKHNRQLLQKDKDNVGLFSFELSDKVNDVLRLLRGKNIPETESLNTELIEIQRISHSLFQELFSYINTKTRSMSQVPSDNGVTEPTVDIMSRIRKFSEYKSGCLSTIQAMSRVQWLPKDPKIPWTISKSQESDYSSTALLSSFFGDSIDYLIFGLERRAQETLNPQHEIHILSNKRFPNIQRIGFFLLNNLSLIDQVVQRSEINSILGELGLQRLEKLRKKYINYYVSDWRDLTAILLDQTFVDSSGKISSKEKDQIKEKFKKFHDGFEDLVSRSKSYRISDPALKKLLKQEIVSLLLPMYERFYNRYKDSFKHPRKHIKYTPSELMNVLNTIIK</sequence>
<comment type="subcellular location">
    <subcellularLocation>
        <location evidence="4">Bud</location>
    </subcellularLocation>
    <subcellularLocation>
        <location evidence="4">Bud neck</location>
    </subcellularLocation>
</comment>
<organism evidence="6 7">
    <name type="scientific">Kluyveromyces marxianus</name>
    <name type="common">Yeast</name>
    <name type="synonym">Candida kefyr</name>
    <dbReference type="NCBI Taxonomy" id="4911"/>
    <lineage>
        <taxon>Eukaryota</taxon>
        <taxon>Fungi</taxon>
        <taxon>Dikarya</taxon>
        <taxon>Ascomycota</taxon>
        <taxon>Saccharomycotina</taxon>
        <taxon>Saccharomycetes</taxon>
        <taxon>Saccharomycetales</taxon>
        <taxon>Saccharomycetaceae</taxon>
        <taxon>Kluyveromyces</taxon>
    </lineage>
</organism>
<dbReference type="Gene3D" id="1.20.1310.30">
    <property type="match status" value="1"/>
</dbReference>
<comment type="function">
    <text evidence="4">Involved in the secretory pathway as part of the exocyst complex which tethers secretory vesicles to the sites of exocytosis. Also plays a role in the assembly of the exocyst.</text>
</comment>
<evidence type="ECO:0000259" key="5">
    <source>
        <dbReference type="Pfam" id="PF03081"/>
    </source>
</evidence>
<feature type="domain" description="Exocyst complex subunit Exo70 C-terminal" evidence="5">
    <location>
        <begin position="235"/>
        <end position="615"/>
    </location>
</feature>
<protein>
    <recommendedName>
        <fullName evidence="4">Exocyst complex protein EXO70</fullName>
    </recommendedName>
</protein>
<keyword evidence="3 4" id="KW-0268">Exocytosis</keyword>
<dbReference type="EMBL" id="CP015056">
    <property type="protein sequence ID" value="QGN15182.1"/>
    <property type="molecule type" value="Genomic_DNA"/>
</dbReference>
<dbReference type="InterPro" id="IPR016159">
    <property type="entry name" value="Cullin_repeat-like_dom_sf"/>
</dbReference>
<dbReference type="InterPro" id="IPR004140">
    <property type="entry name" value="Exo70"/>
</dbReference>
<gene>
    <name evidence="6" type="primary">EXO70</name>
    <name evidence="6" type="ORF">FIM1_1870</name>
</gene>
<dbReference type="InterPro" id="IPR046364">
    <property type="entry name" value="Exo70_C"/>
</dbReference>
<evidence type="ECO:0000313" key="7">
    <source>
        <dbReference type="Proteomes" id="UP000422736"/>
    </source>
</evidence>
<dbReference type="PANTHER" id="PTHR12542:SF41">
    <property type="entry name" value="EXOCYST COMPLEX COMPONENT 7"/>
    <property type="match status" value="1"/>
</dbReference>
<evidence type="ECO:0000313" key="6">
    <source>
        <dbReference type="EMBL" id="QGN15182.1"/>
    </source>
</evidence>
<reference evidence="6 7" key="1">
    <citation type="submission" date="2016-03" db="EMBL/GenBank/DDBJ databases">
        <title>How can Kluyveromyces marxianus grow so fast - potential evolutionary course in Saccharomyces Complex revealed by comparative genomics.</title>
        <authorList>
            <person name="Mo W."/>
            <person name="Lu W."/>
            <person name="Yang X."/>
            <person name="Qi J."/>
            <person name="Lv H."/>
        </authorList>
    </citation>
    <scope>NUCLEOTIDE SEQUENCE [LARGE SCALE GENOMIC DNA]</scope>
    <source>
        <strain evidence="6 7">FIM1</strain>
    </source>
</reference>
<dbReference type="Pfam" id="PF20669">
    <property type="entry name" value="Exo70_N"/>
    <property type="match status" value="1"/>
</dbReference>
<dbReference type="Gene3D" id="1.10.357.60">
    <property type="match status" value="1"/>
</dbReference>
<dbReference type="Gene3D" id="1.20.1280.170">
    <property type="entry name" value="Exocyst complex component Exo70"/>
    <property type="match status" value="1"/>
</dbReference>
<accession>A0ABX6ET05</accession>
<reference evidence="6 7" key="2">
    <citation type="submission" date="2019-11" db="EMBL/GenBank/DDBJ databases">
        <authorList>
            <person name="Lu H."/>
        </authorList>
    </citation>
    <scope>NUCLEOTIDE SEQUENCE [LARGE SCALE GENOMIC DNA]</scope>
    <source>
        <strain evidence="6 7">FIM1</strain>
    </source>
</reference>
<evidence type="ECO:0000256" key="1">
    <source>
        <dbReference type="ARBA" id="ARBA00006756"/>
    </source>
</evidence>
<evidence type="ECO:0000256" key="2">
    <source>
        <dbReference type="ARBA" id="ARBA00022448"/>
    </source>
</evidence>
<proteinExistence type="inferred from homology"/>
<dbReference type="Gene3D" id="1.20.58.1150">
    <property type="match status" value="1"/>
</dbReference>
<keyword evidence="4" id="KW-0653">Protein transport</keyword>
<name>A0ABX6ET05_KLUMA</name>
<dbReference type="SUPFAM" id="SSF74788">
    <property type="entry name" value="Cullin repeat-like"/>
    <property type="match status" value="1"/>
</dbReference>
<keyword evidence="7" id="KW-1185">Reference proteome</keyword>
<dbReference type="PANTHER" id="PTHR12542">
    <property type="entry name" value="EXOCYST COMPLEX PROTEIN EXO70"/>
    <property type="match status" value="1"/>
</dbReference>
<dbReference type="Pfam" id="PF03081">
    <property type="entry name" value="Exo70_C"/>
    <property type="match status" value="1"/>
</dbReference>
<evidence type="ECO:0000256" key="4">
    <source>
        <dbReference type="RuleBase" id="RU365026"/>
    </source>
</evidence>